<reference evidence="1" key="2">
    <citation type="submission" date="2020-09" db="EMBL/GenBank/DDBJ databases">
        <authorList>
            <person name="Sun Q."/>
            <person name="Ohkuma M."/>
        </authorList>
    </citation>
    <scope>NUCLEOTIDE SEQUENCE</scope>
    <source>
        <strain evidence="1">JCM 4346</strain>
    </source>
</reference>
<dbReference type="AlphaFoldDB" id="A0A918FPM1"/>
<name>A0A918FPM1_9ACTN</name>
<comment type="caution">
    <text evidence="1">The sequence shown here is derived from an EMBL/GenBank/DDBJ whole genome shotgun (WGS) entry which is preliminary data.</text>
</comment>
<dbReference type="Proteomes" id="UP000658320">
    <property type="component" value="Unassembled WGS sequence"/>
</dbReference>
<reference evidence="1" key="1">
    <citation type="journal article" date="2014" name="Int. J. Syst. Evol. Microbiol.">
        <title>Complete genome sequence of Corynebacterium casei LMG S-19264T (=DSM 44701T), isolated from a smear-ripened cheese.</title>
        <authorList>
            <consortium name="US DOE Joint Genome Institute (JGI-PGF)"/>
            <person name="Walter F."/>
            <person name="Albersmeier A."/>
            <person name="Kalinowski J."/>
            <person name="Ruckert C."/>
        </authorList>
    </citation>
    <scope>NUCLEOTIDE SEQUENCE</scope>
    <source>
        <strain evidence="1">JCM 4346</strain>
    </source>
</reference>
<sequence length="92" mass="10159">MADVTQSIPVELAGFTTFFQDLEECVVSLDRVLSRIAAGEDPRILLEYVVEYGLPTRLARAREFVGDSLEKVIGAEALEGIAEQVDGCRDRK</sequence>
<dbReference type="EMBL" id="BMSX01000064">
    <property type="protein sequence ID" value="GGR65510.1"/>
    <property type="molecule type" value="Genomic_DNA"/>
</dbReference>
<protein>
    <submittedName>
        <fullName evidence="1">Uncharacterized protein</fullName>
    </submittedName>
</protein>
<evidence type="ECO:0000313" key="2">
    <source>
        <dbReference type="Proteomes" id="UP000658320"/>
    </source>
</evidence>
<accession>A0A918FPM1</accession>
<proteinExistence type="predicted"/>
<keyword evidence="2" id="KW-1185">Reference proteome</keyword>
<organism evidence="1 2">
    <name type="scientific">Streptomyces aurantiogriseus</name>
    <dbReference type="NCBI Taxonomy" id="66870"/>
    <lineage>
        <taxon>Bacteria</taxon>
        <taxon>Bacillati</taxon>
        <taxon>Actinomycetota</taxon>
        <taxon>Actinomycetes</taxon>
        <taxon>Kitasatosporales</taxon>
        <taxon>Streptomycetaceae</taxon>
        <taxon>Streptomyces</taxon>
    </lineage>
</organism>
<evidence type="ECO:0000313" key="1">
    <source>
        <dbReference type="EMBL" id="GGR65510.1"/>
    </source>
</evidence>
<gene>
    <name evidence="1" type="ORF">GCM10010251_97350</name>
</gene>